<evidence type="ECO:0000256" key="2">
    <source>
        <dbReference type="ARBA" id="ARBA00022980"/>
    </source>
</evidence>
<protein>
    <recommendedName>
        <fullName evidence="4 5">Small ribosomal subunit protein uS9</fullName>
    </recommendedName>
</protein>
<dbReference type="NCBIfam" id="NF001099">
    <property type="entry name" value="PRK00132.1"/>
    <property type="match status" value="1"/>
</dbReference>
<dbReference type="HAMAP" id="MF_00532_B">
    <property type="entry name" value="Ribosomal_uS9_B"/>
    <property type="match status" value="1"/>
</dbReference>
<keyword evidence="3 5" id="KW-0687">Ribonucleoprotein</keyword>
<comment type="similarity">
    <text evidence="1 5 6">Belongs to the universal ribosomal protein uS9 family.</text>
</comment>
<sequence length="128" mass="14535">MDRINTIGRRKTAISRIYMSAGTGAITVNGKDYKQYFPTEVLQIILNQPFATINGVDGYDVKVNVRGGGVAGQAEATRMAIARALVEMNSEFRPALKKEGFLTRDSRMVERKKYGRRKARRRFQFSKR</sequence>
<dbReference type="InterPro" id="IPR014721">
    <property type="entry name" value="Ribsml_uS5_D2-typ_fold_subgr"/>
</dbReference>
<evidence type="ECO:0000313" key="7">
    <source>
        <dbReference type="EMBL" id="PRY41014.1"/>
    </source>
</evidence>
<dbReference type="Pfam" id="PF00380">
    <property type="entry name" value="Ribosomal_S9"/>
    <property type="match status" value="1"/>
</dbReference>
<accession>A0A2T0T5V7</accession>
<dbReference type="InterPro" id="IPR023035">
    <property type="entry name" value="Ribosomal_uS9_bac/plastid"/>
</dbReference>
<reference evidence="7 8" key="1">
    <citation type="submission" date="2018-03" db="EMBL/GenBank/DDBJ databases">
        <title>Genomic Encyclopedia of Archaeal and Bacterial Type Strains, Phase II (KMG-II): from individual species to whole genera.</title>
        <authorList>
            <person name="Goeker M."/>
        </authorList>
    </citation>
    <scope>NUCLEOTIDE SEQUENCE [LARGE SCALE GENOMIC DNA]</scope>
    <source>
        <strain evidence="7 8">DSM 28354</strain>
    </source>
</reference>
<dbReference type="FunFam" id="3.30.230.10:FF:000001">
    <property type="entry name" value="30S ribosomal protein S9"/>
    <property type="match status" value="1"/>
</dbReference>
<dbReference type="InterPro" id="IPR020568">
    <property type="entry name" value="Ribosomal_Su5_D2-typ_SF"/>
</dbReference>
<evidence type="ECO:0000256" key="5">
    <source>
        <dbReference type="HAMAP-Rule" id="MF_00532"/>
    </source>
</evidence>
<dbReference type="PROSITE" id="PS00360">
    <property type="entry name" value="RIBOSOMAL_S9"/>
    <property type="match status" value="1"/>
</dbReference>
<evidence type="ECO:0000313" key="8">
    <source>
        <dbReference type="Proteomes" id="UP000238375"/>
    </source>
</evidence>
<keyword evidence="2 5" id="KW-0689">Ribosomal protein</keyword>
<name>A0A2T0T5V7_9BACT</name>
<dbReference type="AlphaFoldDB" id="A0A2T0T5V7"/>
<gene>
    <name evidence="5" type="primary">rpsI</name>
    <name evidence="7" type="ORF">CLV58_106201</name>
</gene>
<dbReference type="OrthoDB" id="9803965at2"/>
<keyword evidence="8" id="KW-1185">Reference proteome</keyword>
<organism evidence="7 8">
    <name type="scientific">Spirosoma oryzae</name>
    <dbReference type="NCBI Taxonomy" id="1469603"/>
    <lineage>
        <taxon>Bacteria</taxon>
        <taxon>Pseudomonadati</taxon>
        <taxon>Bacteroidota</taxon>
        <taxon>Cytophagia</taxon>
        <taxon>Cytophagales</taxon>
        <taxon>Cytophagaceae</taxon>
        <taxon>Spirosoma</taxon>
    </lineage>
</organism>
<dbReference type="EMBL" id="PVTE01000006">
    <property type="protein sequence ID" value="PRY41014.1"/>
    <property type="molecule type" value="Genomic_DNA"/>
</dbReference>
<evidence type="ECO:0000256" key="3">
    <source>
        <dbReference type="ARBA" id="ARBA00023274"/>
    </source>
</evidence>
<dbReference type="GO" id="GO:0003735">
    <property type="term" value="F:structural constituent of ribosome"/>
    <property type="evidence" value="ECO:0007669"/>
    <property type="project" value="InterPro"/>
</dbReference>
<evidence type="ECO:0000256" key="1">
    <source>
        <dbReference type="ARBA" id="ARBA00005251"/>
    </source>
</evidence>
<evidence type="ECO:0000256" key="4">
    <source>
        <dbReference type="ARBA" id="ARBA00035259"/>
    </source>
</evidence>
<dbReference type="Gene3D" id="3.30.230.10">
    <property type="match status" value="1"/>
</dbReference>
<evidence type="ECO:0000256" key="6">
    <source>
        <dbReference type="RuleBase" id="RU003815"/>
    </source>
</evidence>
<dbReference type="PANTHER" id="PTHR21569">
    <property type="entry name" value="RIBOSOMAL PROTEIN S9"/>
    <property type="match status" value="1"/>
</dbReference>
<dbReference type="GO" id="GO:0022627">
    <property type="term" value="C:cytosolic small ribosomal subunit"/>
    <property type="evidence" value="ECO:0007669"/>
    <property type="project" value="TreeGrafter"/>
</dbReference>
<dbReference type="PANTHER" id="PTHR21569:SF1">
    <property type="entry name" value="SMALL RIBOSOMAL SUBUNIT PROTEIN US9M"/>
    <property type="match status" value="1"/>
</dbReference>
<dbReference type="SUPFAM" id="SSF54211">
    <property type="entry name" value="Ribosomal protein S5 domain 2-like"/>
    <property type="match status" value="1"/>
</dbReference>
<dbReference type="GO" id="GO:0006412">
    <property type="term" value="P:translation"/>
    <property type="evidence" value="ECO:0007669"/>
    <property type="project" value="UniProtKB-UniRule"/>
</dbReference>
<dbReference type="GO" id="GO:0003723">
    <property type="term" value="F:RNA binding"/>
    <property type="evidence" value="ECO:0007669"/>
    <property type="project" value="TreeGrafter"/>
</dbReference>
<dbReference type="Proteomes" id="UP000238375">
    <property type="component" value="Unassembled WGS sequence"/>
</dbReference>
<dbReference type="InterPro" id="IPR000754">
    <property type="entry name" value="Ribosomal_uS9"/>
</dbReference>
<dbReference type="InterPro" id="IPR020574">
    <property type="entry name" value="Ribosomal_uS9_CS"/>
</dbReference>
<dbReference type="RefSeq" id="WP_106137442.1">
    <property type="nucleotide sequence ID" value="NZ_PVTE01000006.1"/>
</dbReference>
<proteinExistence type="inferred from homology"/>
<comment type="caution">
    <text evidence="7">The sequence shown here is derived from an EMBL/GenBank/DDBJ whole genome shotgun (WGS) entry which is preliminary data.</text>
</comment>